<feature type="signal peptide" evidence="1">
    <location>
        <begin position="1"/>
        <end position="28"/>
    </location>
</feature>
<dbReference type="EMBL" id="RAQU01000088">
    <property type="protein sequence ID" value="RKK03400.1"/>
    <property type="molecule type" value="Genomic_DNA"/>
</dbReference>
<keyword evidence="1" id="KW-0732">Signal</keyword>
<protein>
    <submittedName>
        <fullName evidence="2">Uncharacterized protein</fullName>
    </submittedName>
</protein>
<evidence type="ECO:0000313" key="3">
    <source>
        <dbReference type="EMBL" id="RMI26611.1"/>
    </source>
</evidence>
<dbReference type="EMBL" id="RFLX01000002">
    <property type="protein sequence ID" value="RMI26611.1"/>
    <property type="molecule type" value="Genomic_DNA"/>
</dbReference>
<reference evidence="2 5" key="1">
    <citation type="submission" date="2018-09" db="EMBL/GenBank/DDBJ databases">
        <title>Roseomonas sp. nov., isolated from feces of Tibetan antelopes in the Qinghai-Tibet plateau, China.</title>
        <authorList>
            <person name="Tian Z."/>
        </authorList>
    </citation>
    <scope>NUCLEOTIDE SEQUENCE [LARGE SCALE GENOMIC DNA]</scope>
    <source>
        <strain evidence="3 4">Z23</strain>
        <strain evidence="2 5">Z24</strain>
    </source>
</reference>
<evidence type="ECO:0000313" key="2">
    <source>
        <dbReference type="EMBL" id="RKK03400.1"/>
    </source>
</evidence>
<dbReference type="Proteomes" id="UP000278036">
    <property type="component" value="Unassembled WGS sequence"/>
</dbReference>
<dbReference type="Proteomes" id="UP000274097">
    <property type="component" value="Unassembled WGS sequence"/>
</dbReference>
<sequence>MKQGVVFRPRHAGWLLLIALLVANPALAQARMEPDSRRALAYPNEGRDPAAAARAAMAPCGKGAVSQTWHMACTLEAIWGSGHDHLNHPPPHSAAFLSAAMSEALAQTARFRTRESEVYRRLASSFSRSSRQVSYAAFLDATGKAFRSIPKPGEAEPVTRR</sequence>
<dbReference type="AlphaFoldDB" id="A0A3A9JBB0"/>
<evidence type="ECO:0000313" key="4">
    <source>
        <dbReference type="Proteomes" id="UP000274097"/>
    </source>
</evidence>
<name>A0A3A9JBB0_9PROT</name>
<organism evidence="2 5">
    <name type="scientific">Teichococcus wenyumeiae</name>
    <dbReference type="NCBI Taxonomy" id="2478470"/>
    <lineage>
        <taxon>Bacteria</taxon>
        <taxon>Pseudomonadati</taxon>
        <taxon>Pseudomonadota</taxon>
        <taxon>Alphaproteobacteria</taxon>
        <taxon>Acetobacterales</taxon>
        <taxon>Roseomonadaceae</taxon>
        <taxon>Roseomonas</taxon>
    </lineage>
</organism>
<feature type="chain" id="PRO_5017317785" evidence="1">
    <location>
        <begin position="29"/>
        <end position="161"/>
    </location>
</feature>
<keyword evidence="4" id="KW-1185">Reference proteome</keyword>
<gene>
    <name evidence="2" type="ORF">D6Z83_14695</name>
    <name evidence="3" type="ORF">EBE87_04925</name>
</gene>
<evidence type="ECO:0000313" key="5">
    <source>
        <dbReference type="Proteomes" id="UP000278036"/>
    </source>
</evidence>
<accession>A0A3A9JBB0</accession>
<comment type="caution">
    <text evidence="2">The sequence shown here is derived from an EMBL/GenBank/DDBJ whole genome shotgun (WGS) entry which is preliminary data.</text>
</comment>
<evidence type="ECO:0000256" key="1">
    <source>
        <dbReference type="SAM" id="SignalP"/>
    </source>
</evidence>
<proteinExistence type="predicted"/>
<dbReference type="InParanoid" id="A0A3A9JBB0"/>